<comment type="cofactor">
    <cofactor evidence="3">
        <name>Mg(2+)</name>
        <dbReference type="ChEBI" id="CHEBI:18420"/>
    </cofactor>
    <cofactor evidence="3">
        <name>Co(2+)</name>
        <dbReference type="ChEBI" id="CHEBI:48828"/>
    </cofactor>
</comment>
<comment type="similarity">
    <text evidence="3">Belongs to the HAD-like hydrolase superfamily.</text>
</comment>
<evidence type="ECO:0000313" key="5">
    <source>
        <dbReference type="Proteomes" id="UP000242949"/>
    </source>
</evidence>
<dbReference type="Gene3D" id="3.40.50.1000">
    <property type="entry name" value="HAD superfamily/HAD-like"/>
    <property type="match status" value="1"/>
</dbReference>
<gene>
    <name evidence="4" type="ORF">SAMN05421734_10844</name>
</gene>
<dbReference type="PANTHER" id="PTHR46470:SF3">
    <property type="entry name" value="N-ACYLNEURAMINATE-9-PHOSPHATASE"/>
    <property type="match status" value="1"/>
</dbReference>
<keyword evidence="1 3" id="KW-0378">Hydrolase</keyword>
<evidence type="ECO:0000256" key="1">
    <source>
        <dbReference type="ARBA" id="ARBA00022801"/>
    </source>
</evidence>
<comment type="pathway">
    <text evidence="3">Amino-acid biosynthesis; L-serine biosynthesis; L-serine from 3-phospho-D-glycerate: step 3/3.</text>
</comment>
<organism evidence="4 5">
    <name type="scientific">Pelagirhabdus alkalitolerans</name>
    <dbReference type="NCBI Taxonomy" id="1612202"/>
    <lineage>
        <taxon>Bacteria</taxon>
        <taxon>Bacillati</taxon>
        <taxon>Bacillota</taxon>
        <taxon>Bacilli</taxon>
        <taxon>Bacillales</taxon>
        <taxon>Bacillaceae</taxon>
        <taxon>Pelagirhabdus</taxon>
    </lineage>
</organism>
<dbReference type="Pfam" id="PF00702">
    <property type="entry name" value="Hydrolase"/>
    <property type="match status" value="1"/>
</dbReference>
<dbReference type="EC" id="3.1.3.3" evidence="3"/>
<dbReference type="OrthoDB" id="9809962at2"/>
<dbReference type="InterPro" id="IPR051400">
    <property type="entry name" value="HAD-like_hydrolase"/>
</dbReference>
<evidence type="ECO:0000313" key="4">
    <source>
        <dbReference type="EMBL" id="SDC41214.1"/>
    </source>
</evidence>
<dbReference type="STRING" id="1612202.SAMN05421734_10844"/>
<dbReference type="SFLD" id="SFLDS00003">
    <property type="entry name" value="Haloacid_Dehalogenase"/>
    <property type="match status" value="1"/>
</dbReference>
<dbReference type="InterPro" id="IPR036412">
    <property type="entry name" value="HAD-like_sf"/>
</dbReference>
<keyword evidence="3" id="KW-0028">Amino-acid biosynthesis</keyword>
<dbReference type="PANTHER" id="PTHR46470">
    <property type="entry name" value="N-ACYLNEURAMINATE-9-PHOSPHATASE"/>
    <property type="match status" value="1"/>
</dbReference>
<comment type="function">
    <text evidence="3">Catalyzes the last step of the phosphorylated serine biosynthetic pathway, i.e. dephosphorylation of O-phospho-L-serine to form L-serine.</text>
</comment>
<dbReference type="Gene3D" id="1.20.120.710">
    <property type="entry name" value="Haloacid dehalogenase hydrolase-like domain"/>
    <property type="match status" value="1"/>
</dbReference>
<dbReference type="RefSeq" id="WP_090796407.1">
    <property type="nucleotide sequence ID" value="NZ_FMYI01000008.1"/>
</dbReference>
<dbReference type="Proteomes" id="UP000242949">
    <property type="component" value="Unassembled WGS sequence"/>
</dbReference>
<protein>
    <recommendedName>
        <fullName evidence="3">Phosphoserine phosphatase</fullName>
        <shortName evidence="3">PSP</shortName>
        <ecNumber evidence="3">3.1.3.3</ecNumber>
    </recommendedName>
</protein>
<sequence>MVNTLFFDLDDTLLWDKQSIQLAFDETVKRVDSVDSKVLEKHVREQAQVLYQTYPTYAFTKMIGINPFEGLWGTFNDPGEGFQDMFKIIAEYRQKAWYYGLKACGIDDWELAKKLSNQFITERMKHPVVYDDTFATLDELKNDYQLLMLTNGSPSLQRTKLKLTEELKPYFEEIIISGEFGRGKPDPRIFEHALNRMDKQPHEVIMIGDNLNTDILGANRTGIQSIWINHHGKKADEIKPTYEVQSLSEIIPLLKQLNDN</sequence>
<dbReference type="InterPro" id="IPR006439">
    <property type="entry name" value="HAD-SF_hydro_IA"/>
</dbReference>
<dbReference type="HAMAP" id="MF_02240">
    <property type="entry name" value="PSP"/>
    <property type="match status" value="1"/>
</dbReference>
<dbReference type="AlphaFoldDB" id="A0A1G6LDD6"/>
<proteinExistence type="inferred from homology"/>
<keyword evidence="2 3" id="KW-0460">Magnesium</keyword>
<dbReference type="SFLD" id="SFLDG01135">
    <property type="entry name" value="C1.5.6:_HAD__Beta-PGM__Phospha"/>
    <property type="match status" value="1"/>
</dbReference>
<dbReference type="InterPro" id="IPR044266">
    <property type="entry name" value="PSP_YsaA"/>
</dbReference>
<accession>A0A1G6LDD6</accession>
<evidence type="ECO:0000256" key="2">
    <source>
        <dbReference type="ARBA" id="ARBA00022842"/>
    </source>
</evidence>
<dbReference type="NCBIfam" id="TIGR01549">
    <property type="entry name" value="HAD-SF-IA-v1"/>
    <property type="match status" value="1"/>
</dbReference>
<name>A0A1G6LDD6_9BACI</name>
<evidence type="ECO:0000256" key="3">
    <source>
        <dbReference type="HAMAP-Rule" id="MF_02240"/>
    </source>
</evidence>
<comment type="catalytic activity">
    <reaction evidence="3">
        <text>O-phospho-L-serine + H2O = L-serine + phosphate</text>
        <dbReference type="Rhea" id="RHEA:21208"/>
        <dbReference type="ChEBI" id="CHEBI:15377"/>
        <dbReference type="ChEBI" id="CHEBI:33384"/>
        <dbReference type="ChEBI" id="CHEBI:43474"/>
        <dbReference type="ChEBI" id="CHEBI:57524"/>
        <dbReference type="EC" id="3.1.3.3"/>
    </reaction>
</comment>
<dbReference type="SUPFAM" id="SSF56784">
    <property type="entry name" value="HAD-like"/>
    <property type="match status" value="1"/>
</dbReference>
<dbReference type="EMBL" id="FMYI01000008">
    <property type="protein sequence ID" value="SDC41214.1"/>
    <property type="molecule type" value="Genomic_DNA"/>
</dbReference>
<keyword evidence="5" id="KW-1185">Reference proteome</keyword>
<dbReference type="GO" id="GO:0036424">
    <property type="term" value="F:L-phosphoserine phosphatase activity"/>
    <property type="evidence" value="ECO:0007669"/>
    <property type="project" value="UniProtKB-UniRule"/>
</dbReference>
<dbReference type="SFLD" id="SFLDG01129">
    <property type="entry name" value="C1.5:_HAD__Beta-PGM__Phosphata"/>
    <property type="match status" value="1"/>
</dbReference>
<keyword evidence="3" id="KW-0170">Cobalt</keyword>
<comment type="catalytic activity">
    <reaction evidence="3">
        <text>O-phospho-D-serine + H2O = D-serine + phosphate</text>
        <dbReference type="Rhea" id="RHEA:24873"/>
        <dbReference type="ChEBI" id="CHEBI:15377"/>
        <dbReference type="ChEBI" id="CHEBI:35247"/>
        <dbReference type="ChEBI" id="CHEBI:43474"/>
        <dbReference type="ChEBI" id="CHEBI:58680"/>
        <dbReference type="EC" id="3.1.3.3"/>
    </reaction>
</comment>
<dbReference type="InterPro" id="IPR023214">
    <property type="entry name" value="HAD_sf"/>
</dbReference>
<keyword evidence="3" id="KW-0718">Serine biosynthesis</keyword>
<dbReference type="GO" id="GO:0006564">
    <property type="term" value="P:L-serine biosynthetic process"/>
    <property type="evidence" value="ECO:0007669"/>
    <property type="project" value="UniProtKB-UniRule"/>
</dbReference>
<reference evidence="5" key="1">
    <citation type="submission" date="2016-09" db="EMBL/GenBank/DDBJ databases">
        <authorList>
            <person name="Varghese N."/>
            <person name="Submissions S."/>
        </authorList>
    </citation>
    <scope>NUCLEOTIDE SEQUENCE [LARGE SCALE GENOMIC DNA]</scope>
    <source>
        <strain evidence="5">S5</strain>
    </source>
</reference>
<dbReference type="NCBIfam" id="TIGR01509">
    <property type="entry name" value="HAD-SF-IA-v3"/>
    <property type="match status" value="1"/>
</dbReference>